<evidence type="ECO:0000313" key="3">
    <source>
        <dbReference type="EMBL" id="TMW66228.1"/>
    </source>
</evidence>
<feature type="domain" description="ERV/ALR sulfhydryl oxidase" evidence="2">
    <location>
        <begin position="789"/>
        <end position="893"/>
    </location>
</feature>
<dbReference type="InterPro" id="IPR017905">
    <property type="entry name" value="ERV/ALR_sulphydryl_oxidase"/>
</dbReference>
<name>A0A8K1CNN5_PYTOL</name>
<dbReference type="PROSITE" id="PS51324">
    <property type="entry name" value="ERV_ALR"/>
    <property type="match status" value="1"/>
</dbReference>
<protein>
    <recommendedName>
        <fullName evidence="2">ERV/ALR sulfhydryl oxidase domain-containing protein</fullName>
    </recommendedName>
</protein>
<keyword evidence="4" id="KW-1185">Reference proteome</keyword>
<accession>A0A8K1CNN5</accession>
<dbReference type="EMBL" id="SPLM01000036">
    <property type="protein sequence ID" value="TMW66228.1"/>
    <property type="molecule type" value="Genomic_DNA"/>
</dbReference>
<dbReference type="Proteomes" id="UP000794436">
    <property type="component" value="Unassembled WGS sequence"/>
</dbReference>
<comment type="caution">
    <text evidence="3">The sequence shown here is derived from an EMBL/GenBank/DDBJ whole genome shotgun (WGS) entry which is preliminary data.</text>
</comment>
<reference evidence="3" key="1">
    <citation type="submission" date="2019-03" db="EMBL/GenBank/DDBJ databases">
        <title>Long read genome sequence of the mycoparasitic Pythium oligandrum ATCC 38472 isolated from sugarbeet rhizosphere.</title>
        <authorList>
            <person name="Gaulin E."/>
        </authorList>
    </citation>
    <scope>NUCLEOTIDE SEQUENCE</scope>
    <source>
        <strain evidence="3">ATCC 38472_TT</strain>
    </source>
</reference>
<evidence type="ECO:0000259" key="2">
    <source>
        <dbReference type="PROSITE" id="PS51324"/>
    </source>
</evidence>
<feature type="compositionally biased region" description="Polar residues" evidence="1">
    <location>
        <begin position="2475"/>
        <end position="2495"/>
    </location>
</feature>
<evidence type="ECO:0000313" key="4">
    <source>
        <dbReference type="Proteomes" id="UP000794436"/>
    </source>
</evidence>
<feature type="region of interest" description="Disordered" evidence="1">
    <location>
        <begin position="697"/>
        <end position="729"/>
    </location>
</feature>
<feature type="compositionally biased region" description="Polar residues" evidence="1">
    <location>
        <begin position="712"/>
        <end position="726"/>
    </location>
</feature>
<dbReference type="OrthoDB" id="1562405at2759"/>
<dbReference type="Pfam" id="PF10344">
    <property type="entry name" value="Hobbit"/>
    <property type="match status" value="2"/>
</dbReference>
<dbReference type="PANTHER" id="PTHR15678">
    <property type="entry name" value="ANTIGEN MLAA-22-RELATED"/>
    <property type="match status" value="1"/>
</dbReference>
<organism evidence="3 4">
    <name type="scientific">Pythium oligandrum</name>
    <name type="common">Mycoparasitic fungus</name>
    <dbReference type="NCBI Taxonomy" id="41045"/>
    <lineage>
        <taxon>Eukaryota</taxon>
        <taxon>Sar</taxon>
        <taxon>Stramenopiles</taxon>
        <taxon>Oomycota</taxon>
        <taxon>Peronosporomycetes</taxon>
        <taxon>Pythiales</taxon>
        <taxon>Pythiaceae</taxon>
        <taxon>Pythium</taxon>
    </lineage>
</organism>
<feature type="region of interest" description="Disordered" evidence="1">
    <location>
        <begin position="2338"/>
        <end position="2357"/>
    </location>
</feature>
<feature type="region of interest" description="Disordered" evidence="1">
    <location>
        <begin position="2475"/>
        <end position="2629"/>
    </location>
</feature>
<dbReference type="PANTHER" id="PTHR15678:SF6">
    <property type="entry name" value="BRIDGE-LIKE LIPID TRANSFER PROTEIN FAMILY MEMBER 2"/>
    <property type="match status" value="1"/>
</dbReference>
<gene>
    <name evidence="3" type="ORF">Poli38472_003993</name>
</gene>
<dbReference type="InterPro" id="IPR045167">
    <property type="entry name" value="Hobbit"/>
</dbReference>
<evidence type="ECO:0000256" key="1">
    <source>
        <dbReference type="SAM" id="MobiDB-lite"/>
    </source>
</evidence>
<dbReference type="GO" id="GO:0016972">
    <property type="term" value="F:thiol oxidase activity"/>
    <property type="evidence" value="ECO:0007669"/>
    <property type="project" value="InterPro"/>
</dbReference>
<feature type="compositionally biased region" description="Low complexity" evidence="1">
    <location>
        <begin position="2587"/>
        <end position="2629"/>
    </location>
</feature>
<sequence>MWTTLALLALLVAFGAKLLAGLLGVVLTAVQRGGLLSNIVVDDETKLSVVVGTIQISVWRCVWSFFRAPSREKLCLIEVRSVQLLISIQHKPSGDQRPKVSAKTMGSVDLSASFKSLKHPMWATPCEWIRRLSFLCHFVHLIGVAVSEIGVDVIFDVGKVQQTVASIQHASIALQANYNQSSSEVSLALDISRELSTFIRIPAVEGSVILGAIELRARFPVSRGVGDTRAPLPSLISVNLSSVSADVDFQCLLRVITSSPGSKTSGFSSCEPSCVEVGEVNHSSTLLPIRIMEAIPDEIELHLSQIDIAIKHPKSYDTFIVSLTKLGSRLVQDRLHWKPSGSDEVVERKATLDIDQISLGADTDAAQTSASRAQLDNIRVEVDAKIASTALDPDEAEVDTSSCELAVSCESRVAIEGKKLFVQLADDLHPWTLLLWEILRETSSGFSGEEEALLPPHGSTSGNMAMEMAVQAKLHRSEVLVISREEKCSVLPKGVPSFGLSTDEITVLAHPFVSDEPLGIRSKANIQCSQLKVIQFPKDRLLKTPFLTLDFVRVFIDPVSPMTLNQIPADVEMEAEWLEVRWSPEALHAIGGLLELGIHVMSPFIQEAPDWESDLKWNPRVRQSIPNMKTIGDVTEDVIAESESIKFRCKVKRTLAMFSHSDGSVDYITVGFVQMSVEEKTGRFRISILETNVSHTESFGNVRSPRKGGRSLGSQQHPVRSSTNLSGRKALERLSSNSNRLGTNPDSDHYLYVKNFSLEETRVPMCPKTVVDMFADEVRVEWSVSMQVRIMELIRRITFSTWEMLYRIRAAYAKDCTPSSSRYNRYGGVNVDMSDLSECERCELVFRKIISASGDTLHRMRASNIEVQAKLHDDFALQLYVSLFGGDDLPELWTFRGIRLLCNATELLQVNEVRVRHTVDKRRDYTFGEFEELLRIRQVACRRLEQTARRDGVIIDADNVRVNVPTPFDWAKLAQAIENEIVPDMGKLALILASEWRPQQAIFYQFFLRAPQTPGQMRVWLEISNFAAECSDHPMETWLERLYPLWVEELEERDLRTHVLEEQLATLKLTNAEMLQVDAAEEMKELLDEKNAKIYAQKVKKLQAKLLHAGSDLKRGSFLSVSVGWISTDISFGSNEMEIVDRIRHLDQATGALDSAITSMEMPSKDWIPTFSLLVHQNIAVSVQDMSLRMRSFPTPVLLCDNIMCTGDVIISAPSCGDISKFKLTACLRCFMDVEVIVIRPIAFFGPGYVYTMQELASLALQVLPSLVLDVDKANGTAVWDILRRVFHGRARIIARDATLRLLASPTSFDLADFLEVALQSVAIEYSGGSTDVHIDRLTAKIEPEAVVNVAEFSSIYLHTRLEWSATGDSRLHYVYPVEFRQIDNLKSERVLVDLHRRRAILTTDTCCTERYFQPFAATGVSVFVNGRIAPRVVAGENGSTMTKRDIAARTAVVLYTKHVEWLIRFARLYQEIPKRRLPRQRLADSQAVVAPTLSPSASPMLQFLTVFKGLVVSEFDIVGLDVALYHSEKSPVGIRACINDKIGFSGSLLDEGHQIIRDSRDDKTASQRQIPIHWDGYKWLVHDVTLIVHDIQVRICTPRTGSRGESLLSVRGMCLNVGGNSHRIRAQFAPTAEPTVREAGDIPLAGGSDARPKKKNILEHFAIPQHNPYCFRDSDRDENSVNYLHTENADATSNSLQLAFFEECRELGFVLGLAATEAKVLVTLDAIETLVDIIENWIHVIRSCLPEIMSVSEDSITQLSVPPAEQLPAEMESPKKVKSLADDPRFGAIFRESILPEHRTRSFNASATAHVGQEAEDSNESVQAPSSVVSPFIMVRFMDCQVNFQDSQNKGSILLVLNSGTLRDSISADSRHEFIDLKVEGVQLFTAPLDVDVKSRVIWLRTLADGSYCYSSYGLLKQVIAPIPTHVSIWVDRDVAVTNKVDLQIPSVQVHVHRDSKDILENLITSVTAIVTTKIAQYQSPDYVKMLQGYRSLSEPNLRSIQQLLNLKKQIKWKIAELQWNHTCRLNNYSSERANVALHAAENGRHVAFEVETSPLFRRRRVSSTSASSITTGISFTGSTATQMETTEDIQRFYQQLESITEVLRSLIAAEQKKRQPNPNVQLEFALRDASLTLSAANSDIVRAVMGDLRFKMKMFEDQSGSFTLTIQNVTCDNVCPGAPFPELLIPAMNSKSWSGDNTFLRMDADVAPPVGGITIVKHFEVNVHPMQVCVTQDLILQLVAFFAPVASSGRQEEKKAEIRSQFLSVPQSGGSSGERLFKKAAKVAGKAAHPLSLGWGRHRERSEENAINAGRLKSLQVLHDEAATWVARIAKSESDSQLERSADSRSSSEASEDKDIAEMQDRAKNNILFKHIRIGTLDVVVTYKNKKLNHQSHQTLEDMRGFEVKIHSLVYCDKTCSMMDLLLRMRRDIIVDVLSQVGRNFANIANFLRDQFDITRWGTFDALAPLKNLSQSLGGVSPSAQPSRTASNNTSVPFNGLSVSHEGAQRSPRESQVSSPSDATKVFQLQLPENHPSLRKKTATHNPVPRPADIKTNVGMDSDSKEDGEEATAVVSPLHAQNSKRLRKMLSSLFSKSKKSNPSSPSAAATASVSADYDQARAPSAPATPRA</sequence>
<proteinExistence type="predicted"/>